<dbReference type="Proteomes" id="UP000019376">
    <property type="component" value="Unassembled WGS sequence"/>
</dbReference>
<dbReference type="EMBL" id="KB644410">
    <property type="protein sequence ID" value="EPS27279.1"/>
    <property type="molecule type" value="Genomic_DNA"/>
</dbReference>
<feature type="compositionally biased region" description="Polar residues" evidence="1">
    <location>
        <begin position="57"/>
        <end position="66"/>
    </location>
</feature>
<dbReference type="OrthoDB" id="4284253at2759"/>
<accession>S7ZAN1</accession>
<protein>
    <submittedName>
        <fullName evidence="3">Uncharacterized protein</fullName>
    </submittedName>
</protein>
<evidence type="ECO:0000256" key="1">
    <source>
        <dbReference type="SAM" id="MobiDB-lite"/>
    </source>
</evidence>
<sequence>MVRVVAILSLLYLAFAPAESARAMQHVGHHDQAVARGSRGQYSTGGPHSQKGRHAQPFQSPKISNKANLVRVGKEEDLTIALEKPYQALFGQVGVDKHNYRSDVYKTLDGFNSTVVGN</sequence>
<feature type="chain" id="PRO_5004559808" evidence="2">
    <location>
        <begin position="21"/>
        <end position="118"/>
    </location>
</feature>
<reference evidence="3 4" key="1">
    <citation type="journal article" date="2013" name="PLoS ONE">
        <title>Genomic and secretomic analyses reveal unique features of the lignocellulolytic enzyme system of Penicillium decumbens.</title>
        <authorList>
            <person name="Liu G."/>
            <person name="Zhang L."/>
            <person name="Wei X."/>
            <person name="Zou G."/>
            <person name="Qin Y."/>
            <person name="Ma L."/>
            <person name="Li J."/>
            <person name="Zheng H."/>
            <person name="Wang S."/>
            <person name="Wang C."/>
            <person name="Xun L."/>
            <person name="Zhao G.-P."/>
            <person name="Zhou Z."/>
            <person name="Qu Y."/>
        </authorList>
    </citation>
    <scope>NUCLEOTIDE SEQUENCE [LARGE SCALE GENOMIC DNA]</scope>
    <source>
        <strain evidence="4">114-2 / CGMCC 5302</strain>
    </source>
</reference>
<evidence type="ECO:0000313" key="3">
    <source>
        <dbReference type="EMBL" id="EPS27279.1"/>
    </source>
</evidence>
<proteinExistence type="predicted"/>
<organism evidence="3 4">
    <name type="scientific">Penicillium oxalicum (strain 114-2 / CGMCC 5302)</name>
    <name type="common">Penicillium decumbens</name>
    <dbReference type="NCBI Taxonomy" id="933388"/>
    <lineage>
        <taxon>Eukaryota</taxon>
        <taxon>Fungi</taxon>
        <taxon>Dikarya</taxon>
        <taxon>Ascomycota</taxon>
        <taxon>Pezizomycotina</taxon>
        <taxon>Eurotiomycetes</taxon>
        <taxon>Eurotiomycetidae</taxon>
        <taxon>Eurotiales</taxon>
        <taxon>Aspergillaceae</taxon>
        <taxon>Penicillium</taxon>
    </lineage>
</organism>
<gene>
    <name evidence="3" type="ORF">PDE_02222</name>
</gene>
<keyword evidence="2" id="KW-0732">Signal</keyword>
<dbReference type="HOGENOM" id="CLU_2073967_0_0_1"/>
<feature type="signal peptide" evidence="2">
    <location>
        <begin position="1"/>
        <end position="20"/>
    </location>
</feature>
<name>S7ZAN1_PENO1</name>
<feature type="region of interest" description="Disordered" evidence="1">
    <location>
        <begin position="35"/>
        <end position="66"/>
    </location>
</feature>
<evidence type="ECO:0000313" key="4">
    <source>
        <dbReference type="Proteomes" id="UP000019376"/>
    </source>
</evidence>
<dbReference type="AlphaFoldDB" id="S7ZAN1"/>
<keyword evidence="4" id="KW-1185">Reference proteome</keyword>
<evidence type="ECO:0000256" key="2">
    <source>
        <dbReference type="SAM" id="SignalP"/>
    </source>
</evidence>